<reference evidence="2" key="1">
    <citation type="journal article" date="2021" name="Nat. Commun.">
        <title>Genetic determinants of endophytism in the Arabidopsis root mycobiome.</title>
        <authorList>
            <person name="Mesny F."/>
            <person name="Miyauchi S."/>
            <person name="Thiergart T."/>
            <person name="Pickel B."/>
            <person name="Atanasova L."/>
            <person name="Karlsson M."/>
            <person name="Huettel B."/>
            <person name="Barry K.W."/>
            <person name="Haridas S."/>
            <person name="Chen C."/>
            <person name="Bauer D."/>
            <person name="Andreopoulos W."/>
            <person name="Pangilinan J."/>
            <person name="LaButti K."/>
            <person name="Riley R."/>
            <person name="Lipzen A."/>
            <person name="Clum A."/>
            <person name="Drula E."/>
            <person name="Henrissat B."/>
            <person name="Kohler A."/>
            <person name="Grigoriev I.V."/>
            <person name="Martin F.M."/>
            <person name="Hacquard S."/>
        </authorList>
    </citation>
    <scope>NUCLEOTIDE SEQUENCE</scope>
    <source>
        <strain evidence="2">MPI-SDFR-AT-0073</strain>
    </source>
</reference>
<organism evidence="2 3">
    <name type="scientific">Truncatella angustata</name>
    <dbReference type="NCBI Taxonomy" id="152316"/>
    <lineage>
        <taxon>Eukaryota</taxon>
        <taxon>Fungi</taxon>
        <taxon>Dikarya</taxon>
        <taxon>Ascomycota</taxon>
        <taxon>Pezizomycotina</taxon>
        <taxon>Sordariomycetes</taxon>
        <taxon>Xylariomycetidae</taxon>
        <taxon>Amphisphaeriales</taxon>
        <taxon>Sporocadaceae</taxon>
        <taxon>Truncatella</taxon>
    </lineage>
</organism>
<sequence>MASRHIVSALASLFAVAASRTMTTTAASASVTSLFFPGFVQTGLVASVITAAPAATTYLVQCSSEYEFDCELGEGVILTEGPSTFEVNVNSTDMTISEACAMTSGTASCTFSIAGSTSGTESASGLKSMYLNVTITAGFEALASASSIAAAEAAAKTAQVTAMDVPSSTTFDTSATATDNASRNAAMTTADQKMGAVLMMVFTVAGTLLL</sequence>
<dbReference type="RefSeq" id="XP_045963817.1">
    <property type="nucleotide sequence ID" value="XM_046099140.1"/>
</dbReference>
<proteinExistence type="predicted"/>
<dbReference type="Proteomes" id="UP000758603">
    <property type="component" value="Unassembled WGS sequence"/>
</dbReference>
<evidence type="ECO:0008006" key="4">
    <source>
        <dbReference type="Google" id="ProtNLM"/>
    </source>
</evidence>
<name>A0A9P9A1L6_9PEZI</name>
<dbReference type="OrthoDB" id="4991875at2759"/>
<accession>A0A9P9A1L6</accession>
<keyword evidence="3" id="KW-1185">Reference proteome</keyword>
<dbReference type="EMBL" id="JAGPXC010000001">
    <property type="protein sequence ID" value="KAH6659686.1"/>
    <property type="molecule type" value="Genomic_DNA"/>
</dbReference>
<feature type="chain" id="PRO_5040440309" description="GPI anchored cell wall protein" evidence="1">
    <location>
        <begin position="20"/>
        <end position="210"/>
    </location>
</feature>
<dbReference type="PANTHER" id="PTHR40640">
    <property type="entry name" value="ANCHORED GLYCOPROTEIN, PUTATIVE (AFU_ORTHOLOGUE AFUA_8G04860)-RELATED"/>
    <property type="match status" value="1"/>
</dbReference>
<dbReference type="AlphaFoldDB" id="A0A9P9A1L6"/>
<evidence type="ECO:0000313" key="2">
    <source>
        <dbReference type="EMBL" id="KAH6659686.1"/>
    </source>
</evidence>
<dbReference type="GeneID" id="70128032"/>
<comment type="caution">
    <text evidence="2">The sequence shown here is derived from an EMBL/GenBank/DDBJ whole genome shotgun (WGS) entry which is preliminary data.</text>
</comment>
<evidence type="ECO:0000313" key="3">
    <source>
        <dbReference type="Proteomes" id="UP000758603"/>
    </source>
</evidence>
<dbReference type="PANTHER" id="PTHR40640:SF1">
    <property type="entry name" value="ANCHORED GLYCOPROTEIN, PUTATIVE (AFU_ORTHOLOGUE AFUA_8G04860)-RELATED"/>
    <property type="match status" value="1"/>
</dbReference>
<keyword evidence="1" id="KW-0732">Signal</keyword>
<feature type="signal peptide" evidence="1">
    <location>
        <begin position="1"/>
        <end position="19"/>
    </location>
</feature>
<evidence type="ECO:0000256" key="1">
    <source>
        <dbReference type="SAM" id="SignalP"/>
    </source>
</evidence>
<protein>
    <recommendedName>
        <fullName evidence="4">GPI anchored cell wall protein</fullName>
    </recommendedName>
</protein>
<gene>
    <name evidence="2" type="ORF">BKA67DRAFT_529828</name>
</gene>